<dbReference type="GO" id="GO:0009699">
    <property type="term" value="P:phenylpropanoid biosynthetic process"/>
    <property type="evidence" value="ECO:0007669"/>
    <property type="project" value="UniProtKB-ARBA"/>
</dbReference>
<dbReference type="STRING" id="4097.A0A1S4BJQ7"/>
<dbReference type="AlphaFoldDB" id="A0A1S4BJQ7"/>
<dbReference type="Pfam" id="PF03018">
    <property type="entry name" value="Dirigent"/>
    <property type="match status" value="1"/>
</dbReference>
<gene>
    <name evidence="5" type="primary">LOC107809008</name>
</gene>
<accession>A0A1S4BJQ7</accession>
<comment type="subcellular location">
    <subcellularLocation>
        <location evidence="4">Secreted</location>
        <location evidence="4">Extracellular space</location>
        <location evidence="4">Apoplast</location>
    </subcellularLocation>
</comment>
<dbReference type="OrthoDB" id="1864232at2759"/>
<dbReference type="SMR" id="A0A1S4BJQ7"/>
<evidence type="ECO:0000256" key="4">
    <source>
        <dbReference type="RuleBase" id="RU363099"/>
    </source>
</evidence>
<comment type="subunit">
    <text evidence="2 4">Homodimer.</text>
</comment>
<proteinExistence type="inferred from homology"/>
<comment type="similarity">
    <text evidence="1 4">Belongs to the plant dirigent protein family.</text>
</comment>
<dbReference type="KEGG" id="nta:107809008"/>
<reference evidence="5" key="1">
    <citation type="submission" date="2025-08" db="UniProtKB">
        <authorList>
            <consortium name="RefSeq"/>
        </authorList>
    </citation>
    <scope>IDENTIFICATION</scope>
</reference>
<evidence type="ECO:0000256" key="3">
    <source>
        <dbReference type="ARBA" id="ARBA00022525"/>
    </source>
</evidence>
<keyword evidence="3 4" id="KW-0964">Secreted</keyword>
<comment type="function">
    <text evidence="4">Dirigent proteins impart stereoselectivity on the phenoxy radical-coupling reaction, yielding optically active lignans from two molecules of coniferyl alcohol in the biosynthesis of lignans, flavonolignans, and alkaloids and thus plays a central role in plant secondary metabolism.</text>
</comment>
<dbReference type="InterPro" id="IPR004265">
    <property type="entry name" value="Dirigent"/>
</dbReference>
<organism evidence="5">
    <name type="scientific">Nicotiana tabacum</name>
    <name type="common">Common tobacco</name>
    <dbReference type="NCBI Taxonomy" id="4097"/>
    <lineage>
        <taxon>Eukaryota</taxon>
        <taxon>Viridiplantae</taxon>
        <taxon>Streptophyta</taxon>
        <taxon>Embryophyta</taxon>
        <taxon>Tracheophyta</taxon>
        <taxon>Spermatophyta</taxon>
        <taxon>Magnoliopsida</taxon>
        <taxon>eudicotyledons</taxon>
        <taxon>Gunneridae</taxon>
        <taxon>Pentapetalae</taxon>
        <taxon>asterids</taxon>
        <taxon>lamiids</taxon>
        <taxon>Solanales</taxon>
        <taxon>Solanaceae</taxon>
        <taxon>Nicotianoideae</taxon>
        <taxon>Nicotianeae</taxon>
        <taxon>Nicotiana</taxon>
    </lineage>
</organism>
<dbReference type="PaxDb" id="4097-A0A1S4BJQ7"/>
<sequence>MQRVEDLKKIAGIGAFVEEFSDILTIKRSEKTSHLHFYFHDIVSGKNPSSIKVISLGGDGIYGFGKTFIFDDALTVGPNASSKVIGRAQGIYSIASQSELALLMVLTFEFIEGKYNGSSKSILGRNSVPRDVREMPIVGGTGLFRFARGYALAHTFKFDIKSGDATVEYNVFVQHFGNQASLLCLNLAFFFSELITKKERKWKDEYHPGYYIAKLNPRSIVHESFEIDTDTGTTITQLIQSCVRPTADERPHIDRVFDALVSIAGYSPTVQIWASHTQEVE</sequence>
<evidence type="ECO:0000256" key="2">
    <source>
        <dbReference type="ARBA" id="ARBA00011738"/>
    </source>
</evidence>
<dbReference type="PANTHER" id="PTHR21495">
    <property type="entry name" value="NUCLEOPORIN-RELATED"/>
    <property type="match status" value="1"/>
</dbReference>
<dbReference type="Gene3D" id="2.40.480.10">
    <property type="entry name" value="Allene oxide cyclase-like"/>
    <property type="match status" value="1"/>
</dbReference>
<evidence type="ECO:0000256" key="1">
    <source>
        <dbReference type="ARBA" id="ARBA00010746"/>
    </source>
</evidence>
<evidence type="ECO:0000313" key="5">
    <source>
        <dbReference type="RefSeq" id="XP_016489074.1"/>
    </source>
</evidence>
<dbReference type="RefSeq" id="XP_016489074.1">
    <property type="nucleotide sequence ID" value="XM_016633588.1"/>
</dbReference>
<dbReference type="InterPro" id="IPR044859">
    <property type="entry name" value="Allene_oxi_cyc_Dirigent"/>
</dbReference>
<name>A0A1S4BJQ7_TOBAC</name>
<dbReference type="GO" id="GO:0048046">
    <property type="term" value="C:apoplast"/>
    <property type="evidence" value="ECO:0007669"/>
    <property type="project" value="UniProtKB-SubCell"/>
</dbReference>
<keyword evidence="4" id="KW-0052">Apoplast</keyword>
<protein>
    <recommendedName>
        <fullName evidence="4">Dirigent protein</fullName>
    </recommendedName>
</protein>